<sequence>MELTSAPLHKGQVSWRGLLLTALLLTFWNFATTAELTVEAVPTHAGEGDNVLFLALNMPQSQKFFNWFRGDRLNMSNSIVRLITHRSKIERGPLYSNRETIHTDGSLLFENVTKKDAGVYLKRGPGTQPVPGKPLTTLLQFLTMTPPSIQVTNTTVKDLMSISLTCLSNDVGISIHWLFNSQRLRITNKMMLSANNSTLQIDPARSEDSGDYQCEVTKGFVNKRSDRITLNIIAMIPKAKITTNNSNSMEIEDSVVLMCEINDQSFSEEDRLKLSEDNRTLTLLSVVRTDIGPYECDLELNEYGPDVPIISHSNIHFHSKTNLSLSCYTDANPPAQYSWFVNGELQSSSQGLFIPNINTNNNRSYSCFVYNFFPRVNWTTVKNITVLSKWISEISASGL</sequence>
<feature type="domain" description="Ig-like" evidence="6">
    <location>
        <begin position="147"/>
        <end position="231"/>
    </location>
</feature>
<dbReference type="PROSITE" id="PS50835">
    <property type="entry name" value="IG_LIKE"/>
    <property type="match status" value="2"/>
</dbReference>
<feature type="domain" description="Ig-like" evidence="6">
    <location>
        <begin position="305"/>
        <end position="385"/>
    </location>
</feature>
<keyword evidence="2" id="KW-0325">Glycoprotein</keyword>
<dbReference type="GO" id="GO:0007165">
    <property type="term" value="P:signal transduction"/>
    <property type="evidence" value="ECO:0007669"/>
    <property type="project" value="TreeGrafter"/>
</dbReference>
<dbReference type="PANTHER" id="PTHR44427">
    <property type="entry name" value="CARCINOEMBRYONIC ANTIGEN-RELATED CELL ADHESION MOLECULE 19"/>
    <property type="match status" value="1"/>
</dbReference>
<dbReference type="Proteomes" id="UP000694547">
    <property type="component" value="Chromosome 1"/>
</dbReference>
<dbReference type="InterPro" id="IPR003598">
    <property type="entry name" value="Ig_sub2"/>
</dbReference>
<evidence type="ECO:0000256" key="2">
    <source>
        <dbReference type="ARBA" id="ARBA00023180"/>
    </source>
</evidence>
<dbReference type="GO" id="GO:0005886">
    <property type="term" value="C:plasma membrane"/>
    <property type="evidence" value="ECO:0007669"/>
    <property type="project" value="TreeGrafter"/>
</dbReference>
<dbReference type="GO" id="GO:0002682">
    <property type="term" value="P:regulation of immune system process"/>
    <property type="evidence" value="ECO:0007669"/>
    <property type="project" value="TreeGrafter"/>
</dbReference>
<evidence type="ECO:0000256" key="4">
    <source>
        <dbReference type="ARBA" id="ARBA00038222"/>
    </source>
</evidence>
<organism evidence="7 8">
    <name type="scientific">Peromyscus maniculatus bairdii</name>
    <name type="common">Prairie deer mouse</name>
    <dbReference type="NCBI Taxonomy" id="230844"/>
    <lineage>
        <taxon>Eukaryota</taxon>
        <taxon>Metazoa</taxon>
        <taxon>Chordata</taxon>
        <taxon>Craniata</taxon>
        <taxon>Vertebrata</taxon>
        <taxon>Euteleostomi</taxon>
        <taxon>Mammalia</taxon>
        <taxon>Eutheria</taxon>
        <taxon>Euarchontoglires</taxon>
        <taxon>Glires</taxon>
        <taxon>Rodentia</taxon>
        <taxon>Myomorpha</taxon>
        <taxon>Muroidea</taxon>
        <taxon>Cricetidae</taxon>
        <taxon>Neotominae</taxon>
        <taxon>Peromyscus</taxon>
    </lineage>
</organism>
<dbReference type="InterPro" id="IPR003599">
    <property type="entry name" value="Ig_sub"/>
</dbReference>
<dbReference type="GO" id="GO:0009986">
    <property type="term" value="C:cell surface"/>
    <property type="evidence" value="ECO:0007669"/>
    <property type="project" value="TreeGrafter"/>
</dbReference>
<dbReference type="InterPro" id="IPR007110">
    <property type="entry name" value="Ig-like_dom"/>
</dbReference>
<name>A0A8C8UEM1_PERMB</name>
<dbReference type="SMART" id="SM00408">
    <property type="entry name" value="IGc2"/>
    <property type="match status" value="2"/>
</dbReference>
<feature type="signal peptide" evidence="5">
    <location>
        <begin position="1"/>
        <end position="33"/>
    </location>
</feature>
<evidence type="ECO:0000256" key="5">
    <source>
        <dbReference type="SAM" id="SignalP"/>
    </source>
</evidence>
<dbReference type="Pfam" id="PF13895">
    <property type="entry name" value="Ig_2"/>
    <property type="match status" value="1"/>
</dbReference>
<accession>A0A8C8UEM1</accession>
<dbReference type="GeneTree" id="ENSGT01100000263479"/>
<dbReference type="AlphaFoldDB" id="A0A8C8UEM1"/>
<dbReference type="Ensembl" id="ENSPEMT00000039642.1">
    <property type="protein sequence ID" value="ENSPEMP00000030777.1"/>
    <property type="gene ID" value="ENSPEMG00000029985.1"/>
</dbReference>
<dbReference type="SUPFAM" id="SSF48726">
    <property type="entry name" value="Immunoglobulin"/>
    <property type="match status" value="4"/>
</dbReference>
<dbReference type="GO" id="GO:1990782">
    <property type="term" value="F:protein tyrosine kinase binding"/>
    <property type="evidence" value="ECO:0007669"/>
    <property type="project" value="TreeGrafter"/>
</dbReference>
<reference evidence="7" key="2">
    <citation type="submission" date="2025-08" db="UniProtKB">
        <authorList>
            <consortium name="Ensembl"/>
        </authorList>
    </citation>
    <scope>IDENTIFICATION</scope>
</reference>
<dbReference type="InterPro" id="IPR050831">
    <property type="entry name" value="CEA_cell_adhesion"/>
</dbReference>
<dbReference type="FunFam" id="2.60.40.10:FF:000244">
    <property type="entry name" value="carcinoembryonic antigen-related cell adhesion molecule 16"/>
    <property type="match status" value="1"/>
</dbReference>
<dbReference type="InterPro" id="IPR036179">
    <property type="entry name" value="Ig-like_dom_sf"/>
</dbReference>
<evidence type="ECO:0000313" key="8">
    <source>
        <dbReference type="Proteomes" id="UP000694547"/>
    </source>
</evidence>
<dbReference type="Pfam" id="PF13927">
    <property type="entry name" value="Ig_3"/>
    <property type="match status" value="1"/>
</dbReference>
<dbReference type="PANTHER" id="PTHR44427:SF1">
    <property type="entry name" value="CARCINOEMBRYONIC ANTIGEN-RELATED CELL ADHESION MOLECULE 1"/>
    <property type="match status" value="1"/>
</dbReference>
<dbReference type="InterPro" id="IPR013783">
    <property type="entry name" value="Ig-like_fold"/>
</dbReference>
<keyword evidence="8" id="KW-1185">Reference proteome</keyword>
<dbReference type="Gene3D" id="2.60.40.10">
    <property type="entry name" value="Immunoglobulins"/>
    <property type="match status" value="3"/>
</dbReference>
<evidence type="ECO:0000256" key="1">
    <source>
        <dbReference type="ARBA" id="ARBA00022729"/>
    </source>
</evidence>
<protein>
    <recommendedName>
        <fullName evidence="6">Ig-like domain-containing protein</fullName>
    </recommendedName>
</protein>
<proteinExistence type="inferred from homology"/>
<reference evidence="7 8" key="1">
    <citation type="submission" date="2018-10" db="EMBL/GenBank/DDBJ databases">
        <title>Improved assembly of the deer mouse Peromyscus maniculatus genome.</title>
        <authorList>
            <person name="Lassance J.-M."/>
            <person name="Hoekstra H.E."/>
        </authorList>
    </citation>
    <scope>NUCLEOTIDE SEQUENCE [LARGE SCALE GENOMIC DNA]</scope>
</reference>
<evidence type="ECO:0000313" key="7">
    <source>
        <dbReference type="Ensembl" id="ENSPEMP00000030777.1"/>
    </source>
</evidence>
<comment type="similarity">
    <text evidence="4">Belongs to the immunoglobulin superfamily. CEA family.</text>
</comment>
<keyword evidence="1 5" id="KW-0732">Signal</keyword>
<evidence type="ECO:0000256" key="3">
    <source>
        <dbReference type="ARBA" id="ARBA00023319"/>
    </source>
</evidence>
<feature type="chain" id="PRO_5034613545" description="Ig-like domain-containing protein" evidence="5">
    <location>
        <begin position="34"/>
        <end position="399"/>
    </location>
</feature>
<dbReference type="SMART" id="SM00409">
    <property type="entry name" value="IG"/>
    <property type="match status" value="2"/>
</dbReference>
<reference evidence="7" key="3">
    <citation type="submission" date="2025-09" db="UniProtKB">
        <authorList>
            <consortium name="Ensembl"/>
        </authorList>
    </citation>
    <scope>IDENTIFICATION</scope>
</reference>
<keyword evidence="3" id="KW-0393">Immunoglobulin domain</keyword>
<evidence type="ECO:0000259" key="6">
    <source>
        <dbReference type="PROSITE" id="PS50835"/>
    </source>
</evidence>